<dbReference type="EMBL" id="CP049206">
    <property type="protein sequence ID" value="QTG01101.1"/>
    <property type="molecule type" value="Genomic_DNA"/>
</dbReference>
<sequence>MPSSVSVSSSATGAGVLAAGWVELAGAVELWLAGVEDEEPLLVVVPDELLAGCVLDDCPLGLVVAGVDFGGKSASNMGRAKVDIGQPAKTQPPKFQCIGVIQF</sequence>
<evidence type="ECO:0000313" key="2">
    <source>
        <dbReference type="EMBL" id="QTG01101.1"/>
    </source>
</evidence>
<evidence type="ECO:0000313" key="4">
    <source>
        <dbReference type="Proteomes" id="UP000822331"/>
    </source>
</evidence>
<protein>
    <submittedName>
        <fullName evidence="2">Uncharacterized protein</fullName>
    </submittedName>
</protein>
<evidence type="ECO:0000313" key="1">
    <source>
        <dbReference type="EMBL" id="NTF36011.1"/>
    </source>
</evidence>
<dbReference type="Proteomes" id="UP000663912">
    <property type="component" value="Chromosome 1"/>
</dbReference>
<organism evidence="2 3">
    <name type="scientific">Agrobacterium rubi</name>
    <dbReference type="NCBI Taxonomy" id="28099"/>
    <lineage>
        <taxon>Bacteria</taxon>
        <taxon>Pseudomonadati</taxon>
        <taxon>Pseudomonadota</taxon>
        <taxon>Alphaproteobacteria</taxon>
        <taxon>Hyphomicrobiales</taxon>
        <taxon>Rhizobiaceae</taxon>
        <taxon>Rhizobium/Agrobacterium group</taxon>
        <taxon>Agrobacterium</taxon>
    </lineage>
</organism>
<dbReference type="KEGG" id="arui:G6M88_12215"/>
<evidence type="ECO:0000313" key="3">
    <source>
        <dbReference type="Proteomes" id="UP000663912"/>
    </source>
</evidence>
<proteinExistence type="predicted"/>
<dbReference type="AlphaFoldDB" id="A0AAE7R9H4"/>
<dbReference type="Proteomes" id="UP000822331">
    <property type="component" value="Unassembled WGS sequence"/>
</dbReference>
<gene>
    <name evidence="1" type="ORF">G6L72_04680</name>
    <name evidence="2" type="ORF">G6M88_12215</name>
</gene>
<dbReference type="RefSeq" id="WP_141680617.1">
    <property type="nucleotide sequence ID" value="NZ_CP049206.1"/>
</dbReference>
<accession>A0AAE7R9H4</accession>
<name>A0AAE7R9H4_9HYPH</name>
<dbReference type="EMBL" id="JAAMCP010000002">
    <property type="protein sequence ID" value="NTF36011.1"/>
    <property type="molecule type" value="Genomic_DNA"/>
</dbReference>
<reference evidence="2" key="2">
    <citation type="submission" date="2020-02" db="EMBL/GenBank/DDBJ databases">
        <title>Unexpected conservation and global transmission of agrobacterial virulence plasmids.</title>
        <authorList>
            <person name="Weisberg A.J."/>
            <person name="Davis E.W. II"/>
            <person name="Tabima J.R."/>
            <person name="Belcher M.S."/>
            <person name="Miller M."/>
            <person name="Kuo C.-H."/>
            <person name="Loper J.E."/>
            <person name="Grunwald N.J."/>
            <person name="Putnam M.L."/>
            <person name="Chang J.H."/>
        </authorList>
    </citation>
    <scope>NUCLEOTIDE SEQUENCE</scope>
    <source>
        <strain evidence="2">W2/73</strain>
    </source>
</reference>
<reference evidence="1 4" key="1">
    <citation type="journal article" date="2020" name="Science">
        <title>Unexpected conservation and global transmission of agrobacterial virulence plasmids.</title>
        <authorList>
            <person name="Weisberg A.J."/>
            <person name="Davis E.W. 2nd"/>
            <person name="Tabima J."/>
            <person name="Belcher M.S."/>
            <person name="Miller M."/>
            <person name="Kuo C.H."/>
            <person name="Loper J.E."/>
            <person name="Grunwald N.J."/>
            <person name="Putnam M.L."/>
            <person name="Chang J.H."/>
        </authorList>
    </citation>
    <scope>NUCLEOTIDE SEQUENCE [LARGE SCALE GENOMIC DNA]</scope>
    <source>
        <strain evidence="1 4">A19/93</strain>
    </source>
</reference>
<keyword evidence="4" id="KW-1185">Reference proteome</keyword>